<dbReference type="Pfam" id="PF00563">
    <property type="entry name" value="EAL"/>
    <property type="match status" value="1"/>
</dbReference>
<dbReference type="InterPro" id="IPR052155">
    <property type="entry name" value="Biofilm_reg_signaling"/>
</dbReference>
<dbReference type="Gene3D" id="2.60.40.10">
    <property type="entry name" value="Immunoglobulins"/>
    <property type="match status" value="1"/>
</dbReference>
<dbReference type="Gene3D" id="3.30.450.20">
    <property type="entry name" value="PAS domain"/>
    <property type="match status" value="2"/>
</dbReference>
<dbReference type="PANTHER" id="PTHR44757">
    <property type="entry name" value="DIGUANYLATE CYCLASE DGCP"/>
    <property type="match status" value="1"/>
</dbReference>
<evidence type="ECO:0000313" key="3">
    <source>
        <dbReference type="EMBL" id="SDI43076.1"/>
    </source>
</evidence>
<dbReference type="Gene3D" id="3.30.70.270">
    <property type="match status" value="1"/>
</dbReference>
<sequence length="1455" mass="163197">MWVLLLLGQGNTAFAYYSRVFDHNSGLTVNSVNDLAIGADGMVWVTSHDGLYRIASHRVRRIDRQQEQRLITDNSLIRVRSIGDHTLFVAGEHDLFLFDILHNRAQLLGRDRFPQYQRAGSFAVTPAQDNVLWFINLNGQLHRLDLEQSSLTQLADIGPQVHPFQALVRHNNTLVTATREQLLTFSMDGRLMERRRWDSGQGTLTTLFVDRQQRLWLASTRGLYLYRHGQFELLDAVGRSVRDMAQDSQGNLWVLSTAGLHRVEPDTLAVTSIGRGSQVFDGNSSMHKLVIDDHDQLWIATLNDGLVALSQPESFLLDRLSTDSNPPLTNEMVWGFWGSSQALYVSTEQGLDRVDLQSRASKAMVMEGLDSLDSVFSVAEMSDSALMVGTSKGLFRLDKDSGVARRFAVGDDGRVDLSSRVILSLSQGQDRVWIATDIGLYLYRGSDDSVTPVTVSDQLVTGVRNVLDLGGQVWLGGKRRLGVYDPETGEYESRIHWLPDGAEQYHFGPMAQIGPGRFLMGSFGEGVFEIDEATQTGTYLNKGWRLNCTSPYFIAPIATGALIGCPQILARYDSDSGTITSVGGERGLMDTELNEGGVHVMEDGTVMVATTSGAWRVDPQRILARDDSFAIQLESIKIQYDDGLETYLMPESQPIEVKPNFELVSIALGTTNLLSAKPVNLRYQLAFDGRLSSLTELQGESTISLSRLPAGSHELLIFAEFDGVWQAEPLRLPFVVKQYWWLRQGMQLLFVTAAMLLLFLMAVNWRNQLRSQRRINQALQHSQHRLQLALQGGGSDIWEWDVKSDSFYVENRQSALSHSDRPMRIPRVGMSLHQLDRALVVEAWFALLKGEQERINIEFRAVNPIGEWRWLWVTGTVIERDPETGQALLVAGVYSDKTKVRKMAHLHTLYAHAVENTTEGMLILDADYVVTAHNASALSILGYDHAGLDGLSLSQHILCDDTVLEELSQSRRWSGEASLRRQNGTDVSVWLNLSYMSLDNDGEYQVVLFSDITQRKNQELELQKLANFDLVTGLPNRSQFSQLLDTLMTQDPDQPLALLFLDLDRFKHINDTFGHGTGDALLVEVSRLLAAVVGHSGTVCRFGGDEFVILMRGFNYRLEVEALAERVLSALSEPIKVQQQVMYQSASIGIALYPEDGGQPEELLKNADLAMYHAKEEGRGRVCFYTRERDARATYQLEMENELRQALEQGRLTIHYQPLVELSDRSVCGVEALMRWNRSDGTPVSPDVFIELAESSGLIIRLDRWMLENACREFMSWPDNRRLKLSINVSASHFRQYDYVEFIQSMLERTGMPPSQLCLEITEGVLMQQINLAQAHLVALRELGISVAVDDFGTGYSSLSYLSQFAVNSLKIDRSFIQSMLENKANRAITCSILDLGRNLELDVVAEGVETDEQLAFLKRQGCHLVQGFYFARPMAASACCRWLAERASASLVTD</sequence>
<dbReference type="InterPro" id="IPR001610">
    <property type="entry name" value="PAC"/>
</dbReference>
<dbReference type="Gene3D" id="2.130.10.10">
    <property type="entry name" value="YVTN repeat-like/Quinoprotein amine dehydrogenase"/>
    <property type="match status" value="3"/>
</dbReference>
<feature type="domain" description="EAL" evidence="1">
    <location>
        <begin position="1196"/>
        <end position="1448"/>
    </location>
</feature>
<dbReference type="InterPro" id="IPR035919">
    <property type="entry name" value="EAL_sf"/>
</dbReference>
<dbReference type="InterPro" id="IPR015943">
    <property type="entry name" value="WD40/YVTN_repeat-like_dom_sf"/>
</dbReference>
<dbReference type="NCBIfam" id="TIGR00229">
    <property type="entry name" value="sensory_box"/>
    <property type="match status" value="1"/>
</dbReference>
<dbReference type="NCBIfam" id="TIGR00254">
    <property type="entry name" value="GGDEF"/>
    <property type="match status" value="1"/>
</dbReference>
<dbReference type="InterPro" id="IPR035965">
    <property type="entry name" value="PAS-like_dom_sf"/>
</dbReference>
<dbReference type="InterPro" id="IPR013655">
    <property type="entry name" value="PAS_fold_3"/>
</dbReference>
<dbReference type="CDD" id="cd01949">
    <property type="entry name" value="GGDEF"/>
    <property type="match status" value="1"/>
</dbReference>
<name>A0A1G8KI54_9GAMM</name>
<dbReference type="SMART" id="SM00052">
    <property type="entry name" value="EAL"/>
    <property type="match status" value="1"/>
</dbReference>
<accession>A0A1G8KI54</accession>
<protein>
    <submittedName>
        <fullName evidence="3">PAS domain S-box-containing protein/diguanylate cyclase (GGDEF) domain-containing protein</fullName>
    </submittedName>
</protein>
<evidence type="ECO:0000259" key="2">
    <source>
        <dbReference type="PROSITE" id="PS50887"/>
    </source>
</evidence>
<dbReference type="Pfam" id="PF00990">
    <property type="entry name" value="GGDEF"/>
    <property type="match status" value="1"/>
</dbReference>
<dbReference type="PANTHER" id="PTHR44757:SF2">
    <property type="entry name" value="BIOFILM ARCHITECTURE MAINTENANCE PROTEIN MBAA"/>
    <property type="match status" value="1"/>
</dbReference>
<reference evidence="4" key="1">
    <citation type="submission" date="2016-10" db="EMBL/GenBank/DDBJ databases">
        <authorList>
            <person name="Varghese N."/>
            <person name="Submissions S."/>
        </authorList>
    </citation>
    <scope>NUCLEOTIDE SEQUENCE [LARGE SCALE GENOMIC DNA]</scope>
    <source>
        <strain evidence="4">DSM 23317</strain>
    </source>
</reference>
<dbReference type="PROSITE" id="PS50887">
    <property type="entry name" value="GGDEF"/>
    <property type="match status" value="1"/>
</dbReference>
<dbReference type="InterPro" id="IPR000160">
    <property type="entry name" value="GGDEF_dom"/>
</dbReference>
<keyword evidence="4" id="KW-1185">Reference proteome</keyword>
<dbReference type="EMBL" id="FNEM01000001">
    <property type="protein sequence ID" value="SDI43076.1"/>
    <property type="molecule type" value="Genomic_DNA"/>
</dbReference>
<dbReference type="InterPro" id="IPR001633">
    <property type="entry name" value="EAL_dom"/>
</dbReference>
<dbReference type="SUPFAM" id="SSF55785">
    <property type="entry name" value="PYP-like sensor domain (PAS domain)"/>
    <property type="match status" value="2"/>
</dbReference>
<dbReference type="SMART" id="SM00267">
    <property type="entry name" value="GGDEF"/>
    <property type="match status" value="1"/>
</dbReference>
<dbReference type="SUPFAM" id="SSF63829">
    <property type="entry name" value="Calcium-dependent phosphotriesterase"/>
    <property type="match status" value="2"/>
</dbReference>
<dbReference type="CDD" id="cd00130">
    <property type="entry name" value="PAS"/>
    <property type="match status" value="1"/>
</dbReference>
<evidence type="ECO:0000259" key="1">
    <source>
        <dbReference type="PROSITE" id="PS50883"/>
    </source>
</evidence>
<organism evidence="3 4">
    <name type="scientific">Ferrimonas sediminum</name>
    <dbReference type="NCBI Taxonomy" id="718193"/>
    <lineage>
        <taxon>Bacteria</taxon>
        <taxon>Pseudomonadati</taxon>
        <taxon>Pseudomonadota</taxon>
        <taxon>Gammaproteobacteria</taxon>
        <taxon>Alteromonadales</taxon>
        <taxon>Ferrimonadaceae</taxon>
        <taxon>Ferrimonas</taxon>
    </lineage>
</organism>
<dbReference type="Pfam" id="PF13426">
    <property type="entry name" value="PAS_9"/>
    <property type="match status" value="1"/>
</dbReference>
<dbReference type="InterPro" id="IPR043128">
    <property type="entry name" value="Rev_trsase/Diguanyl_cyclase"/>
</dbReference>
<dbReference type="Gene3D" id="3.20.20.450">
    <property type="entry name" value="EAL domain"/>
    <property type="match status" value="1"/>
</dbReference>
<dbReference type="SMART" id="SM00091">
    <property type="entry name" value="PAS"/>
    <property type="match status" value="1"/>
</dbReference>
<dbReference type="SUPFAM" id="SSF141868">
    <property type="entry name" value="EAL domain-like"/>
    <property type="match status" value="1"/>
</dbReference>
<dbReference type="CDD" id="cd01948">
    <property type="entry name" value="EAL"/>
    <property type="match status" value="1"/>
</dbReference>
<gene>
    <name evidence="3" type="ORF">SAMN04488540_101382</name>
</gene>
<dbReference type="SUPFAM" id="SSF55073">
    <property type="entry name" value="Nucleotide cyclase"/>
    <property type="match status" value="1"/>
</dbReference>
<dbReference type="SMART" id="SM00086">
    <property type="entry name" value="PAC"/>
    <property type="match status" value="2"/>
</dbReference>
<proteinExistence type="predicted"/>
<evidence type="ECO:0000313" key="4">
    <source>
        <dbReference type="Proteomes" id="UP000199527"/>
    </source>
</evidence>
<dbReference type="InterPro" id="IPR029787">
    <property type="entry name" value="Nucleotide_cyclase"/>
</dbReference>
<dbReference type="PROSITE" id="PS50883">
    <property type="entry name" value="EAL"/>
    <property type="match status" value="1"/>
</dbReference>
<feature type="domain" description="GGDEF" evidence="2">
    <location>
        <begin position="1054"/>
        <end position="1187"/>
    </location>
</feature>
<dbReference type="Proteomes" id="UP000199527">
    <property type="component" value="Unassembled WGS sequence"/>
</dbReference>
<dbReference type="InterPro" id="IPR000014">
    <property type="entry name" value="PAS"/>
</dbReference>
<dbReference type="Pfam" id="PF08447">
    <property type="entry name" value="PAS_3"/>
    <property type="match status" value="1"/>
</dbReference>
<dbReference type="InterPro" id="IPR013783">
    <property type="entry name" value="Ig-like_fold"/>
</dbReference>